<dbReference type="EMBL" id="CAMXCT010006645">
    <property type="protein sequence ID" value="CAI4017606.1"/>
    <property type="molecule type" value="Genomic_DNA"/>
</dbReference>
<dbReference type="EMBL" id="CAMXCT030006645">
    <property type="protein sequence ID" value="CAL4804918.1"/>
    <property type="molecule type" value="Genomic_DNA"/>
</dbReference>
<gene>
    <name evidence="1" type="ORF">C1SCF055_LOCUS42237</name>
</gene>
<name>A0A9P1GMJ8_9DINO</name>
<reference evidence="1" key="1">
    <citation type="submission" date="2022-10" db="EMBL/GenBank/DDBJ databases">
        <authorList>
            <person name="Chen Y."/>
            <person name="Dougan E. K."/>
            <person name="Chan C."/>
            <person name="Rhodes N."/>
            <person name="Thang M."/>
        </authorList>
    </citation>
    <scope>NUCLEOTIDE SEQUENCE</scope>
</reference>
<protein>
    <submittedName>
        <fullName evidence="1">Uncharacterized protein</fullName>
    </submittedName>
</protein>
<keyword evidence="3" id="KW-1185">Reference proteome</keyword>
<dbReference type="Proteomes" id="UP001152797">
    <property type="component" value="Unassembled WGS sequence"/>
</dbReference>
<dbReference type="OrthoDB" id="441910at2759"/>
<organism evidence="1">
    <name type="scientific">Cladocopium goreaui</name>
    <dbReference type="NCBI Taxonomy" id="2562237"/>
    <lineage>
        <taxon>Eukaryota</taxon>
        <taxon>Sar</taxon>
        <taxon>Alveolata</taxon>
        <taxon>Dinophyceae</taxon>
        <taxon>Suessiales</taxon>
        <taxon>Symbiodiniaceae</taxon>
        <taxon>Cladocopium</taxon>
    </lineage>
</organism>
<proteinExistence type="predicted"/>
<dbReference type="AlphaFoldDB" id="A0A9P1GMJ8"/>
<accession>A0A9P1GMJ8</accession>
<sequence length="330" mass="37044">MVVPEMLNFHEGIPQQISLQFVELFSGMGCVSLGLLSIGMKGTSHDIALSSLMDLTTTRGFLLALNEVRRIARGGLLWLGLCCNSFSKMSRGTHGRDFWRPLGNCGYGFVAVGNLLACRCILLIYVAVSRGLKFILEQPDGSSLPLHPRWEELLGHVQIFSCSFWMGAIGGATAKRHRLWSNCKSILMEVDRRAGYLSREDMLKLPGGPLVRHYIDQNGKKRHAGIPGKLRDSQHYSLEFGQLIADLVSKYMTEEIPAPKSPVLLDWSRSDAELFKDHFVLDGDNRKALGDLWHDAELPRVVQYLAKIRDMKPRGSWADILKFLDLRHIG</sequence>
<evidence type="ECO:0000313" key="2">
    <source>
        <dbReference type="EMBL" id="CAL1170981.1"/>
    </source>
</evidence>
<comment type="caution">
    <text evidence="1">The sequence shown here is derived from an EMBL/GenBank/DDBJ whole genome shotgun (WGS) entry which is preliminary data.</text>
</comment>
<reference evidence="2" key="2">
    <citation type="submission" date="2024-04" db="EMBL/GenBank/DDBJ databases">
        <authorList>
            <person name="Chen Y."/>
            <person name="Shah S."/>
            <person name="Dougan E. K."/>
            <person name="Thang M."/>
            <person name="Chan C."/>
        </authorList>
    </citation>
    <scope>NUCLEOTIDE SEQUENCE [LARGE SCALE GENOMIC DNA]</scope>
</reference>
<evidence type="ECO:0000313" key="3">
    <source>
        <dbReference type="Proteomes" id="UP001152797"/>
    </source>
</evidence>
<dbReference type="EMBL" id="CAMXCT020006645">
    <property type="protein sequence ID" value="CAL1170981.1"/>
    <property type="molecule type" value="Genomic_DNA"/>
</dbReference>
<evidence type="ECO:0000313" key="1">
    <source>
        <dbReference type="EMBL" id="CAI4017606.1"/>
    </source>
</evidence>